<evidence type="ECO:0000256" key="3">
    <source>
        <dbReference type="ARBA" id="ARBA00022827"/>
    </source>
</evidence>
<dbReference type="Gene3D" id="3.30.465.10">
    <property type="match status" value="1"/>
</dbReference>
<dbReference type="PANTHER" id="PTHR42973:SF53">
    <property type="entry name" value="FAD-BINDING PCMH-TYPE DOMAIN-CONTAINING PROTEIN-RELATED"/>
    <property type="match status" value="1"/>
</dbReference>
<reference evidence="7 8" key="1">
    <citation type="submission" date="2013-03" db="EMBL/GenBank/DDBJ databases">
        <title>The Genome Sequence of Capronia epimyces CBS 606.96.</title>
        <authorList>
            <consortium name="The Broad Institute Genomics Platform"/>
            <person name="Cuomo C."/>
            <person name="de Hoog S."/>
            <person name="Gorbushina A."/>
            <person name="Walker B."/>
            <person name="Young S.K."/>
            <person name="Zeng Q."/>
            <person name="Gargeya S."/>
            <person name="Fitzgerald M."/>
            <person name="Haas B."/>
            <person name="Abouelleil A."/>
            <person name="Allen A.W."/>
            <person name="Alvarado L."/>
            <person name="Arachchi H.M."/>
            <person name="Berlin A.M."/>
            <person name="Chapman S.B."/>
            <person name="Gainer-Dewar J."/>
            <person name="Goldberg J."/>
            <person name="Griggs A."/>
            <person name="Gujja S."/>
            <person name="Hansen M."/>
            <person name="Howarth C."/>
            <person name="Imamovic A."/>
            <person name="Ireland A."/>
            <person name="Larimer J."/>
            <person name="McCowan C."/>
            <person name="Murphy C."/>
            <person name="Pearson M."/>
            <person name="Poon T.W."/>
            <person name="Priest M."/>
            <person name="Roberts A."/>
            <person name="Saif S."/>
            <person name="Shea T."/>
            <person name="Sisk P."/>
            <person name="Sykes S."/>
            <person name="Wortman J."/>
            <person name="Nusbaum C."/>
            <person name="Birren B."/>
        </authorList>
    </citation>
    <scope>NUCLEOTIDE SEQUENCE [LARGE SCALE GENOMIC DNA]</scope>
    <source>
        <strain evidence="7 8">CBS 606.96</strain>
    </source>
</reference>
<evidence type="ECO:0000313" key="8">
    <source>
        <dbReference type="Proteomes" id="UP000019478"/>
    </source>
</evidence>
<feature type="chain" id="PRO_5004932631" description="FAD-binding PCMH-type domain-containing protein" evidence="5">
    <location>
        <begin position="21"/>
        <end position="515"/>
    </location>
</feature>
<dbReference type="OrthoDB" id="2151789at2759"/>
<dbReference type="AlphaFoldDB" id="W9YC27"/>
<dbReference type="InterPro" id="IPR050416">
    <property type="entry name" value="FAD-linked_Oxidoreductase"/>
</dbReference>
<dbReference type="PANTHER" id="PTHR42973">
    <property type="entry name" value="BINDING OXIDOREDUCTASE, PUTATIVE (AFU_ORTHOLOGUE AFUA_1G17690)-RELATED"/>
    <property type="match status" value="1"/>
</dbReference>
<dbReference type="GO" id="GO:0071949">
    <property type="term" value="F:FAD binding"/>
    <property type="evidence" value="ECO:0007669"/>
    <property type="project" value="InterPro"/>
</dbReference>
<evidence type="ECO:0000259" key="6">
    <source>
        <dbReference type="PROSITE" id="PS51387"/>
    </source>
</evidence>
<gene>
    <name evidence="7" type="ORF">A1O3_08159</name>
</gene>
<comment type="similarity">
    <text evidence="1">Belongs to the oxygen-dependent FAD-linked oxidoreductase family.</text>
</comment>
<proteinExistence type="inferred from homology"/>
<dbReference type="RefSeq" id="XP_007736448.1">
    <property type="nucleotide sequence ID" value="XM_007738258.1"/>
</dbReference>
<organism evidence="7 8">
    <name type="scientific">Capronia epimyces CBS 606.96</name>
    <dbReference type="NCBI Taxonomy" id="1182542"/>
    <lineage>
        <taxon>Eukaryota</taxon>
        <taxon>Fungi</taxon>
        <taxon>Dikarya</taxon>
        <taxon>Ascomycota</taxon>
        <taxon>Pezizomycotina</taxon>
        <taxon>Eurotiomycetes</taxon>
        <taxon>Chaetothyriomycetidae</taxon>
        <taxon>Chaetothyriales</taxon>
        <taxon>Herpotrichiellaceae</taxon>
        <taxon>Capronia</taxon>
    </lineage>
</organism>
<protein>
    <recommendedName>
        <fullName evidence="6">FAD-binding PCMH-type domain-containing protein</fullName>
    </recommendedName>
</protein>
<feature type="signal peptide" evidence="5">
    <location>
        <begin position="1"/>
        <end position="20"/>
    </location>
</feature>
<accession>W9YC27</accession>
<evidence type="ECO:0000256" key="4">
    <source>
        <dbReference type="ARBA" id="ARBA00023002"/>
    </source>
</evidence>
<sequence length="515" mass="56074">MRLLTRSLLSISALATLAQCAPDVSLDVDVDVSLSTAHLDCCASLVAAGLGDRVVYPNDTNYIPLVDVHWSWVARLEPSCFVLPENAAEVSKVVTTLVGDNRYEKCQFAVRSGGHTLYAGAANIVNGVTVDLSKINAVTYHPENKTVSIYPGARWGKVYSTLDALGVNVAGGRAASVGTAGLMLGGGNSFYSARAGFVCDNVVNYEVVLANGRLIQANNKTNSDLFQALKGGSMNFGIVTRFDLMTLEGADLWGGVVTYPNSTADQQIDAIINFGNNIVNDQYGSAITIFLSASVSNTTTVVNAYDYTKPVVRPAAYNDFLAIPGNTSDSMRITNMTDLTIELEQAPGFRDTWLTGTFKPTKGWMQLALQQQAIMFDLLWEARPHGNFTVQTLFQPIPTIFSKHSVEKGGNVLGLDRFTDNLMLYQLYFAWHGEDQDDLFNGKGHDAFNTVVDYTKKHNLYTEFEYLDYADISQNPLKGYGSANVKKIKTVAKKYDPTGVFQTLVPGGFKISKVA</sequence>
<dbReference type="Proteomes" id="UP000019478">
    <property type="component" value="Unassembled WGS sequence"/>
</dbReference>
<dbReference type="Pfam" id="PF01565">
    <property type="entry name" value="FAD_binding_4"/>
    <property type="match status" value="1"/>
</dbReference>
<dbReference type="PROSITE" id="PS51387">
    <property type="entry name" value="FAD_PCMH"/>
    <property type="match status" value="1"/>
</dbReference>
<dbReference type="InterPro" id="IPR036318">
    <property type="entry name" value="FAD-bd_PCMH-like_sf"/>
</dbReference>
<evidence type="ECO:0000256" key="2">
    <source>
        <dbReference type="ARBA" id="ARBA00022630"/>
    </source>
</evidence>
<dbReference type="InterPro" id="IPR006094">
    <property type="entry name" value="Oxid_FAD_bind_N"/>
</dbReference>
<dbReference type="HOGENOM" id="CLU_018354_1_1_1"/>
<keyword evidence="3" id="KW-0274">FAD</keyword>
<name>W9YC27_9EURO</name>
<comment type="caution">
    <text evidence="7">The sequence shown here is derived from an EMBL/GenBank/DDBJ whole genome shotgun (WGS) entry which is preliminary data.</text>
</comment>
<evidence type="ECO:0000313" key="7">
    <source>
        <dbReference type="EMBL" id="EXJ79874.1"/>
    </source>
</evidence>
<dbReference type="InterPro" id="IPR016169">
    <property type="entry name" value="FAD-bd_PCMH_sub2"/>
</dbReference>
<dbReference type="STRING" id="1182542.W9YC27"/>
<evidence type="ECO:0000256" key="5">
    <source>
        <dbReference type="SAM" id="SignalP"/>
    </source>
</evidence>
<keyword evidence="4" id="KW-0560">Oxidoreductase</keyword>
<dbReference type="GO" id="GO:0016491">
    <property type="term" value="F:oxidoreductase activity"/>
    <property type="evidence" value="ECO:0007669"/>
    <property type="project" value="UniProtKB-KW"/>
</dbReference>
<dbReference type="GeneID" id="19172248"/>
<keyword evidence="5" id="KW-0732">Signal</keyword>
<dbReference type="SUPFAM" id="SSF56176">
    <property type="entry name" value="FAD-binding/transporter-associated domain-like"/>
    <property type="match status" value="1"/>
</dbReference>
<dbReference type="eggNOG" id="KOG1231">
    <property type="taxonomic scope" value="Eukaryota"/>
</dbReference>
<evidence type="ECO:0000256" key="1">
    <source>
        <dbReference type="ARBA" id="ARBA00005466"/>
    </source>
</evidence>
<keyword evidence="8" id="KW-1185">Reference proteome</keyword>
<keyword evidence="2" id="KW-0285">Flavoprotein</keyword>
<dbReference type="InterPro" id="IPR016166">
    <property type="entry name" value="FAD-bd_PCMH"/>
</dbReference>
<dbReference type="EMBL" id="AMGY01000007">
    <property type="protein sequence ID" value="EXJ79874.1"/>
    <property type="molecule type" value="Genomic_DNA"/>
</dbReference>
<feature type="domain" description="FAD-binding PCMH-type" evidence="6">
    <location>
        <begin position="74"/>
        <end position="249"/>
    </location>
</feature>